<reference evidence="3 4" key="1">
    <citation type="journal article" date="2015" name="Nature">
        <title>rRNA introns, odd ribosomes, and small enigmatic genomes across a large radiation of phyla.</title>
        <authorList>
            <person name="Brown C.T."/>
            <person name="Hug L.A."/>
            <person name="Thomas B.C."/>
            <person name="Sharon I."/>
            <person name="Castelle C.J."/>
            <person name="Singh A."/>
            <person name="Wilkins M.J."/>
            <person name="Williams K.H."/>
            <person name="Banfield J.F."/>
        </authorList>
    </citation>
    <scope>NUCLEOTIDE SEQUENCE [LARGE SCALE GENOMIC DNA]</scope>
</reference>
<proteinExistence type="predicted"/>
<accession>A0A0G0FCS9</accession>
<keyword evidence="1" id="KW-0812">Transmembrane</keyword>
<keyword evidence="3" id="KW-0808">Transferase</keyword>
<gene>
    <name evidence="3" type="ORF">US28_C0011G0048</name>
</gene>
<dbReference type="Gene3D" id="3.90.550.10">
    <property type="entry name" value="Spore Coat Polysaccharide Biosynthesis Protein SpsA, Chain A"/>
    <property type="match status" value="1"/>
</dbReference>
<dbReference type="EMBL" id="LBSJ01000011">
    <property type="protein sequence ID" value="KKQ15752.1"/>
    <property type="molecule type" value="Genomic_DNA"/>
</dbReference>
<evidence type="ECO:0000313" key="3">
    <source>
        <dbReference type="EMBL" id="KKQ15752.1"/>
    </source>
</evidence>
<protein>
    <submittedName>
        <fullName evidence="3">Glycosyl transferase family 2</fullName>
    </submittedName>
</protein>
<feature type="transmembrane region" description="Helical" evidence="1">
    <location>
        <begin position="245"/>
        <end position="267"/>
    </location>
</feature>
<evidence type="ECO:0000313" key="4">
    <source>
        <dbReference type="Proteomes" id="UP000034448"/>
    </source>
</evidence>
<dbReference type="SUPFAM" id="SSF53448">
    <property type="entry name" value="Nucleotide-diphospho-sugar transferases"/>
    <property type="match status" value="1"/>
</dbReference>
<sequence>MRSPLVSIVITTKNSARTLEKLLKSIKLQNYPRIEIIIVDNNSEDSTKKIARKYTKKVFNKGPERSKQRNFGVFKSRGEYILVLDSDMILNRNVVKECVDLTIGGSNFKEIIVPEKSFGNGIWSEAKKLEREMNEGEEYFESARFFDIKTFWEFEGFDENMTGPEDWDLPQRIAKKYKVGRIKSYILHDEGKHSLLGLAKKKYYYGLSAYKYLKKQNLPILGPTTVYFLRVGFYKRFYKLFKNPLVSLAMVIMLSAETVGGGLGYLIGRLRSET</sequence>
<name>A0A0G0FCS9_9BACT</name>
<dbReference type="InterPro" id="IPR029044">
    <property type="entry name" value="Nucleotide-diphossugar_trans"/>
</dbReference>
<keyword evidence="1" id="KW-1133">Transmembrane helix</keyword>
<keyword evidence="1" id="KW-0472">Membrane</keyword>
<dbReference type="PANTHER" id="PTHR43630:SF2">
    <property type="entry name" value="GLYCOSYLTRANSFERASE"/>
    <property type="match status" value="1"/>
</dbReference>
<dbReference type="GO" id="GO:0016740">
    <property type="term" value="F:transferase activity"/>
    <property type="evidence" value="ECO:0007669"/>
    <property type="project" value="UniProtKB-KW"/>
</dbReference>
<evidence type="ECO:0000259" key="2">
    <source>
        <dbReference type="Pfam" id="PF00535"/>
    </source>
</evidence>
<dbReference type="Pfam" id="PF00535">
    <property type="entry name" value="Glycos_transf_2"/>
    <property type="match status" value="1"/>
</dbReference>
<dbReference type="AlphaFoldDB" id="A0A0G0FCS9"/>
<dbReference type="Proteomes" id="UP000034448">
    <property type="component" value="Unassembled WGS sequence"/>
</dbReference>
<dbReference type="PANTHER" id="PTHR43630">
    <property type="entry name" value="POLY-BETA-1,6-N-ACETYL-D-GLUCOSAMINE SYNTHASE"/>
    <property type="match status" value="1"/>
</dbReference>
<comment type="caution">
    <text evidence="3">The sequence shown here is derived from an EMBL/GenBank/DDBJ whole genome shotgun (WGS) entry which is preliminary data.</text>
</comment>
<feature type="domain" description="Glycosyltransferase 2-like" evidence="2">
    <location>
        <begin position="7"/>
        <end position="100"/>
    </location>
</feature>
<organism evidence="3 4">
    <name type="scientific">Candidatus Daviesbacteria bacterium GW2011_GWA1_36_8</name>
    <dbReference type="NCBI Taxonomy" id="1618417"/>
    <lineage>
        <taxon>Bacteria</taxon>
        <taxon>Candidatus Daviesiibacteriota</taxon>
    </lineage>
</organism>
<dbReference type="InterPro" id="IPR001173">
    <property type="entry name" value="Glyco_trans_2-like"/>
</dbReference>
<evidence type="ECO:0000256" key="1">
    <source>
        <dbReference type="SAM" id="Phobius"/>
    </source>
</evidence>